<name>A0LWJ2_ACIC1</name>
<reference evidence="1 2" key="1">
    <citation type="journal article" date="2009" name="Genome Res.">
        <title>Complete genome of the cellulolytic thermophile Acidothermus cellulolyticus 11B provides insights into its ecophysiological and evolutionary adaptations.</title>
        <authorList>
            <person name="Barabote R.D."/>
            <person name="Xie G."/>
            <person name="Leu D.H."/>
            <person name="Normand P."/>
            <person name="Necsulea A."/>
            <person name="Daubin V."/>
            <person name="Medigue C."/>
            <person name="Adney W.S."/>
            <person name="Xu X.C."/>
            <person name="Lapidus A."/>
            <person name="Parales R.E."/>
            <person name="Detter C."/>
            <person name="Pujic P."/>
            <person name="Bruce D."/>
            <person name="Lavire C."/>
            <person name="Challacombe J.F."/>
            <person name="Brettin T.S."/>
            <person name="Berry A.M."/>
        </authorList>
    </citation>
    <scope>NUCLEOTIDE SEQUENCE [LARGE SCALE GENOMIC DNA]</scope>
    <source>
        <strain evidence="2">ATCC 43068 / DSM 8971 / 11B</strain>
    </source>
</reference>
<dbReference type="RefSeq" id="WP_011720865.1">
    <property type="nucleotide sequence ID" value="NC_008578.1"/>
</dbReference>
<dbReference type="AlphaFoldDB" id="A0LWJ2"/>
<accession>A0LWJ2</accession>
<evidence type="ECO:0000313" key="2">
    <source>
        <dbReference type="Proteomes" id="UP000008221"/>
    </source>
</evidence>
<evidence type="ECO:0000313" key="1">
    <source>
        <dbReference type="EMBL" id="ABK53802.1"/>
    </source>
</evidence>
<dbReference type="KEGG" id="ace:Acel_2030"/>
<dbReference type="Proteomes" id="UP000008221">
    <property type="component" value="Chromosome"/>
</dbReference>
<proteinExistence type="predicted"/>
<sequence>MTFFSTDLRGEPATGVTDRLGAVDPDALRFRITLLDAAARVTVRRNVTLRGLLARLRRGLGTTSSSRHEPLLLPPSDVRGSVSDCHDGHAVDDFDGCSAYRSREGRVLVDAAYRAVLRRPQPLPSALREFVGCQRNEPRRMI</sequence>
<organism evidence="1 2">
    <name type="scientific">Acidothermus cellulolyticus (strain ATCC 43068 / DSM 8971 / 11B)</name>
    <dbReference type="NCBI Taxonomy" id="351607"/>
    <lineage>
        <taxon>Bacteria</taxon>
        <taxon>Bacillati</taxon>
        <taxon>Actinomycetota</taxon>
        <taxon>Actinomycetes</taxon>
        <taxon>Acidothermales</taxon>
        <taxon>Acidothermaceae</taxon>
        <taxon>Acidothermus</taxon>
    </lineage>
</organism>
<protein>
    <submittedName>
        <fullName evidence="1">Uncharacterized protein</fullName>
    </submittedName>
</protein>
<gene>
    <name evidence="1" type="ordered locus">Acel_2030</name>
</gene>
<dbReference type="HOGENOM" id="CLU_1811596_0_0_11"/>
<keyword evidence="2" id="KW-1185">Reference proteome</keyword>
<dbReference type="EMBL" id="CP000481">
    <property type="protein sequence ID" value="ABK53802.1"/>
    <property type="molecule type" value="Genomic_DNA"/>
</dbReference>
<dbReference type="STRING" id="351607.Acel_2030"/>
<dbReference type="InParanoid" id="A0LWJ2"/>